<keyword evidence="2" id="KW-1185">Reference proteome</keyword>
<dbReference type="Proteomes" id="UP000541444">
    <property type="component" value="Unassembled WGS sequence"/>
</dbReference>
<evidence type="ECO:0000313" key="1">
    <source>
        <dbReference type="EMBL" id="KAF6151236.1"/>
    </source>
</evidence>
<evidence type="ECO:0000313" key="2">
    <source>
        <dbReference type="Proteomes" id="UP000541444"/>
    </source>
</evidence>
<proteinExistence type="predicted"/>
<dbReference type="EMBL" id="JACGCM010001701">
    <property type="protein sequence ID" value="KAF6151236.1"/>
    <property type="molecule type" value="Genomic_DNA"/>
</dbReference>
<organism evidence="1 2">
    <name type="scientific">Kingdonia uniflora</name>
    <dbReference type="NCBI Taxonomy" id="39325"/>
    <lineage>
        <taxon>Eukaryota</taxon>
        <taxon>Viridiplantae</taxon>
        <taxon>Streptophyta</taxon>
        <taxon>Embryophyta</taxon>
        <taxon>Tracheophyta</taxon>
        <taxon>Spermatophyta</taxon>
        <taxon>Magnoliopsida</taxon>
        <taxon>Ranunculales</taxon>
        <taxon>Circaeasteraceae</taxon>
        <taxon>Kingdonia</taxon>
    </lineage>
</organism>
<feature type="non-terminal residue" evidence="1">
    <location>
        <position position="1"/>
    </location>
</feature>
<dbReference type="AlphaFoldDB" id="A0A7J7M8P1"/>
<accession>A0A7J7M8P1</accession>
<reference evidence="1 2" key="1">
    <citation type="journal article" date="2020" name="IScience">
        <title>Genome Sequencing of the Endangered Kingdonia uniflora (Circaeasteraceae, Ranunculales) Reveals Potential Mechanisms of Evolutionary Specialization.</title>
        <authorList>
            <person name="Sun Y."/>
            <person name="Deng T."/>
            <person name="Zhang A."/>
            <person name="Moore M.J."/>
            <person name="Landis J.B."/>
            <person name="Lin N."/>
            <person name="Zhang H."/>
            <person name="Zhang X."/>
            <person name="Huang J."/>
            <person name="Zhang X."/>
            <person name="Sun H."/>
            <person name="Wang H."/>
        </authorList>
    </citation>
    <scope>NUCLEOTIDE SEQUENCE [LARGE SCALE GENOMIC DNA]</scope>
    <source>
        <strain evidence="1">TB1705</strain>
        <tissue evidence="1">Leaf</tissue>
    </source>
</reference>
<gene>
    <name evidence="1" type="ORF">GIB67_002935</name>
</gene>
<comment type="caution">
    <text evidence="1">The sequence shown here is derived from an EMBL/GenBank/DDBJ whole genome shotgun (WGS) entry which is preliminary data.</text>
</comment>
<name>A0A7J7M8P1_9MAGN</name>
<sequence>SVAAGVLFYHLVRNNSNSFDLMIIRQMYSSETFSFLASNGYSVSYMHYFYLHS</sequence>
<protein>
    <submittedName>
        <fullName evidence="1">Uncharacterized protein</fullName>
    </submittedName>
</protein>